<evidence type="ECO:0000313" key="2">
    <source>
        <dbReference type="Proteomes" id="UP001516023"/>
    </source>
</evidence>
<dbReference type="EMBL" id="JABMIG020000111">
    <property type="protein sequence ID" value="KAL3791667.1"/>
    <property type="molecule type" value="Genomic_DNA"/>
</dbReference>
<sequence>MDDDSLNGLKYALVNIVAFLAQSMKETRDLINGVYPISNAFGQLGQSYQDYKCSKEEAHMMYPTKKDMRIKATTNAKWYVTPAPLYCEPKGERGCTGYWDHLAECNRPWADPPQYCTEYDGQKAGAFNNNSPVPNSSGRADVEGCCFWGCGIIQTTGVCLQSYLIEGWDYITELKKVVDGGMEGNGFIDALSGIVNRGCHNPLCATGDVVGKYERFTNFFKVLAELVAKHQLLLQSYHVEDWDYITELKKVVDGGMEGHGFIDAVSGIVNRGCHNPLCATGDVVGKYERFTNFFKVLDKLPDAICASEEHKELKWIAGMFYWVESLQSYLIEGWDYITELKKVVDGGMEGNGFIDAVSGIVNRGCHNPPCATGDVDGKYERSTNFFKVLAELPDAICASEEHKELKWIAGMFYRVESLQSYHVEGWDYITELKKVVDGGMEGHGFIDAVSGTVNRGCHNPPCATGDVDGKYERSTNFFKVLAEFQL</sequence>
<protein>
    <submittedName>
        <fullName evidence="1">Uncharacterized protein</fullName>
    </submittedName>
</protein>
<comment type="caution">
    <text evidence="1">The sequence shown here is derived from an EMBL/GenBank/DDBJ whole genome shotgun (WGS) entry which is preliminary data.</text>
</comment>
<reference evidence="1 2" key="1">
    <citation type="journal article" date="2020" name="G3 (Bethesda)">
        <title>Improved Reference Genome for Cyclotella cryptica CCMP332, a Model for Cell Wall Morphogenesis, Salinity Adaptation, and Lipid Production in Diatoms (Bacillariophyta).</title>
        <authorList>
            <person name="Roberts W.R."/>
            <person name="Downey K.M."/>
            <person name="Ruck E.C."/>
            <person name="Traller J.C."/>
            <person name="Alverson A.J."/>
        </authorList>
    </citation>
    <scope>NUCLEOTIDE SEQUENCE [LARGE SCALE GENOMIC DNA]</scope>
    <source>
        <strain evidence="1 2">CCMP332</strain>
    </source>
</reference>
<proteinExistence type="predicted"/>
<name>A0ABD3PUI5_9STRA</name>
<dbReference type="PANTHER" id="PTHR21113:SF4">
    <property type="entry name" value="CHITIN-BINDING TYPE-4 DOMAIN-CONTAINING PROTEIN"/>
    <property type="match status" value="1"/>
</dbReference>
<dbReference type="PANTHER" id="PTHR21113">
    <property type="entry name" value="AGAP001705-PA"/>
    <property type="match status" value="1"/>
</dbReference>
<evidence type="ECO:0000313" key="1">
    <source>
        <dbReference type="EMBL" id="KAL3791667.1"/>
    </source>
</evidence>
<organism evidence="1 2">
    <name type="scientific">Cyclotella cryptica</name>
    <dbReference type="NCBI Taxonomy" id="29204"/>
    <lineage>
        <taxon>Eukaryota</taxon>
        <taxon>Sar</taxon>
        <taxon>Stramenopiles</taxon>
        <taxon>Ochrophyta</taxon>
        <taxon>Bacillariophyta</taxon>
        <taxon>Coscinodiscophyceae</taxon>
        <taxon>Thalassiosirophycidae</taxon>
        <taxon>Stephanodiscales</taxon>
        <taxon>Stephanodiscaceae</taxon>
        <taxon>Cyclotella</taxon>
    </lineage>
</organism>
<gene>
    <name evidence="1" type="ORF">HJC23_003924</name>
</gene>
<dbReference type="AlphaFoldDB" id="A0ABD3PUI5"/>
<dbReference type="Proteomes" id="UP001516023">
    <property type="component" value="Unassembled WGS sequence"/>
</dbReference>
<keyword evidence="2" id="KW-1185">Reference proteome</keyword>
<accession>A0ABD3PUI5</accession>